<gene>
    <name evidence="1" type="ORF">GIL414_LOCUS65948</name>
</gene>
<dbReference type="Proteomes" id="UP000681720">
    <property type="component" value="Unassembled WGS sequence"/>
</dbReference>
<name>A0A8S3GFH8_9BILA</name>
<reference evidence="1" key="1">
    <citation type="submission" date="2021-02" db="EMBL/GenBank/DDBJ databases">
        <authorList>
            <person name="Nowell W R."/>
        </authorList>
    </citation>
    <scope>NUCLEOTIDE SEQUENCE</scope>
</reference>
<evidence type="ECO:0000313" key="2">
    <source>
        <dbReference type="Proteomes" id="UP000681720"/>
    </source>
</evidence>
<dbReference type="AlphaFoldDB" id="A0A8S3GFH8"/>
<protein>
    <submittedName>
        <fullName evidence="1">Uncharacterized protein</fullName>
    </submittedName>
</protein>
<accession>A0A8S3GFH8</accession>
<dbReference type="EMBL" id="CAJOBJ010303238">
    <property type="protein sequence ID" value="CAF5162820.1"/>
    <property type="molecule type" value="Genomic_DNA"/>
</dbReference>
<evidence type="ECO:0000313" key="1">
    <source>
        <dbReference type="EMBL" id="CAF5162820.1"/>
    </source>
</evidence>
<proteinExistence type="predicted"/>
<feature type="non-terminal residue" evidence="1">
    <location>
        <position position="1"/>
    </location>
</feature>
<comment type="caution">
    <text evidence="1">The sequence shown here is derived from an EMBL/GenBank/DDBJ whole genome shotgun (WGS) entry which is preliminary data.</text>
</comment>
<organism evidence="1 2">
    <name type="scientific">Rotaria magnacalcarata</name>
    <dbReference type="NCBI Taxonomy" id="392030"/>
    <lineage>
        <taxon>Eukaryota</taxon>
        <taxon>Metazoa</taxon>
        <taxon>Spiralia</taxon>
        <taxon>Gnathifera</taxon>
        <taxon>Rotifera</taxon>
        <taxon>Eurotatoria</taxon>
        <taxon>Bdelloidea</taxon>
        <taxon>Philodinida</taxon>
        <taxon>Philodinidae</taxon>
        <taxon>Rotaria</taxon>
    </lineage>
</organism>
<sequence>GDLHNLKCLSLICYDLIWDRHDTVAALLRRMTHLENLTLYLRIKKNLCHGDTNPYVDGTYLQNEVLVHVSTSYIQLLYYDDIQQTFSNIKYGRTACILNYIGPTESICHVYSLPLAFTRLENISTHFPFIVFDTVTHLSAFDFVSFEHEFFMRISQAFPLLKHFTVRNRHMQHGNCDDNSLCLVIEFTYLISLNIMYAEKSYIEQFLLETKTRLPCLTHLKGDYRELKYVTMNFTRDAMRHNCFKVKRLIVDESLTFSKDFSQYFPSL</sequence>